<dbReference type="FunFam" id="2.130.10.10:FF:000102">
    <property type="entry name" value="Actin-interacting protein 1"/>
    <property type="match status" value="1"/>
</dbReference>
<name>Q22BV4_TETTS</name>
<dbReference type="GO" id="GO:0030042">
    <property type="term" value="P:actin filament depolymerization"/>
    <property type="evidence" value="ECO:0007669"/>
    <property type="project" value="TreeGrafter"/>
</dbReference>
<feature type="repeat" description="WD" evidence="3">
    <location>
        <begin position="491"/>
        <end position="532"/>
    </location>
</feature>
<dbReference type="STRING" id="312017.Q22BV4"/>
<feature type="repeat" description="WD" evidence="3">
    <location>
        <begin position="60"/>
        <end position="92"/>
    </location>
</feature>
<dbReference type="GeneID" id="7842190"/>
<evidence type="ECO:0000313" key="6">
    <source>
        <dbReference type="Proteomes" id="UP000009168"/>
    </source>
</evidence>
<dbReference type="InterPro" id="IPR015943">
    <property type="entry name" value="WD40/YVTN_repeat-like_dom_sf"/>
</dbReference>
<evidence type="ECO:0000256" key="2">
    <source>
        <dbReference type="ARBA" id="ARBA00022737"/>
    </source>
</evidence>
<dbReference type="GO" id="GO:0051015">
    <property type="term" value="F:actin filament binding"/>
    <property type="evidence" value="ECO:0007669"/>
    <property type="project" value="TreeGrafter"/>
</dbReference>
<dbReference type="eggNOG" id="KOG0318">
    <property type="taxonomic scope" value="Eukaryota"/>
</dbReference>
<dbReference type="PANTHER" id="PTHR19856:SF0">
    <property type="entry name" value="WD REPEAT-CONTAINING PROTEIN 1"/>
    <property type="match status" value="1"/>
</dbReference>
<reference evidence="6" key="1">
    <citation type="journal article" date="2006" name="PLoS Biol.">
        <title>Macronuclear genome sequence of the ciliate Tetrahymena thermophila, a model eukaryote.</title>
        <authorList>
            <person name="Eisen J.A."/>
            <person name="Coyne R.S."/>
            <person name="Wu M."/>
            <person name="Wu D."/>
            <person name="Thiagarajan M."/>
            <person name="Wortman J.R."/>
            <person name="Badger J.H."/>
            <person name="Ren Q."/>
            <person name="Amedeo P."/>
            <person name="Jones K.M."/>
            <person name="Tallon L.J."/>
            <person name="Delcher A.L."/>
            <person name="Salzberg S.L."/>
            <person name="Silva J.C."/>
            <person name="Haas B.J."/>
            <person name="Majoros W.H."/>
            <person name="Farzad M."/>
            <person name="Carlton J.M."/>
            <person name="Smith R.K. Jr."/>
            <person name="Garg J."/>
            <person name="Pearlman R.E."/>
            <person name="Karrer K.M."/>
            <person name="Sun L."/>
            <person name="Manning G."/>
            <person name="Elde N.C."/>
            <person name="Turkewitz A.P."/>
            <person name="Asai D.J."/>
            <person name="Wilkes D.E."/>
            <person name="Wang Y."/>
            <person name="Cai H."/>
            <person name="Collins K."/>
            <person name="Stewart B.A."/>
            <person name="Lee S.R."/>
            <person name="Wilamowska K."/>
            <person name="Weinberg Z."/>
            <person name="Ruzzo W.L."/>
            <person name="Wloga D."/>
            <person name="Gaertig J."/>
            <person name="Frankel J."/>
            <person name="Tsao C.-C."/>
            <person name="Gorovsky M.A."/>
            <person name="Keeling P.J."/>
            <person name="Waller R.F."/>
            <person name="Patron N.J."/>
            <person name="Cherry J.M."/>
            <person name="Stover N.A."/>
            <person name="Krieger C.J."/>
            <person name="del Toro C."/>
            <person name="Ryder H.F."/>
            <person name="Williamson S.C."/>
            <person name="Barbeau R.A."/>
            <person name="Hamilton E.P."/>
            <person name="Orias E."/>
        </authorList>
    </citation>
    <scope>NUCLEOTIDE SEQUENCE [LARGE SCALE GENOMIC DNA]</scope>
    <source>
        <strain evidence="6">SB210</strain>
    </source>
</reference>
<dbReference type="PROSITE" id="PS50294">
    <property type="entry name" value="WD_REPEATS_REGION"/>
    <property type="match status" value="2"/>
</dbReference>
<dbReference type="Pfam" id="PF12894">
    <property type="entry name" value="ANAPC4_WD40"/>
    <property type="match status" value="1"/>
</dbReference>
<protein>
    <submittedName>
        <fullName evidence="5">66 kDa stress protein</fullName>
    </submittedName>
</protein>
<accession>Q22BV4</accession>
<evidence type="ECO:0000256" key="1">
    <source>
        <dbReference type="ARBA" id="ARBA00022574"/>
    </source>
</evidence>
<keyword evidence="6" id="KW-1185">Reference proteome</keyword>
<dbReference type="KEGG" id="tet:TTHERM_01084130"/>
<evidence type="ECO:0000259" key="4">
    <source>
        <dbReference type="Pfam" id="PF12894"/>
    </source>
</evidence>
<organism evidence="5 6">
    <name type="scientific">Tetrahymena thermophila (strain SB210)</name>
    <dbReference type="NCBI Taxonomy" id="312017"/>
    <lineage>
        <taxon>Eukaryota</taxon>
        <taxon>Sar</taxon>
        <taxon>Alveolata</taxon>
        <taxon>Ciliophora</taxon>
        <taxon>Intramacronucleata</taxon>
        <taxon>Oligohymenophorea</taxon>
        <taxon>Hymenostomatida</taxon>
        <taxon>Tetrahymenina</taxon>
        <taxon>Tetrahymenidae</taxon>
        <taxon>Tetrahymena</taxon>
    </lineage>
</organism>
<dbReference type="AlphaFoldDB" id="Q22BV4"/>
<dbReference type="Gene3D" id="2.130.10.10">
    <property type="entry name" value="YVTN repeat-like/Quinoprotein amine dehydrogenase"/>
    <property type="match status" value="2"/>
</dbReference>
<dbReference type="RefSeq" id="XP_001030409.2">
    <property type="nucleotide sequence ID" value="XM_001030409.3"/>
</dbReference>
<proteinExistence type="predicted"/>
<keyword evidence="1 3" id="KW-0853">WD repeat</keyword>
<dbReference type="SMART" id="SM00320">
    <property type="entry name" value="WD40"/>
    <property type="match status" value="11"/>
</dbReference>
<dbReference type="InterPro" id="IPR001680">
    <property type="entry name" value="WD40_rpt"/>
</dbReference>
<evidence type="ECO:0000256" key="3">
    <source>
        <dbReference type="PROSITE-ProRule" id="PRU00221"/>
    </source>
</evidence>
<sequence length="616" mass="69060">MDTKNQKPTESYIYPPAPFTERGKHTCLDIHVNTNRILYTSANIVVIRDLNDFSKVHAVFSEHKHNTTAAKFSPNGNYVCSGDEKGFVIVWNAVGNNQNIKKQWDFPQLNGAIRDIDWTFDNERIAIAGEGQKVMAKVFSADTGSQLGEISGQSKNLLTCSFKPSRPFRLATAGEEYAVQFYEGPPFKFKRAHKPHTSFINCLRFCPKSEKFVTVSSDKKVFLYDAVNGELIKEIFANGHTGGVIYCDWLEDGNTLVTASSDKLVRIWSLQDEKLLKTLRVSENPQVEHQQVSVKVSKQDVYSITLNGHINVWKNAHQLEDNSLPTTILVGHQNSINHISQLKTGQLISSDINGRIIIWDNNHIPRLPDGKQHEAGIVKFKISKDSTKVFSICNAQKLNILDLTSFAFGEQVAVQGKTIDLVSSKVDDNTVYLLQENLIKIYKNKEQTGEIKFQHSSTVFDISENDSMFAIGNDKGQILLINLQGEKIGILENYPQKITAISFSHDGKLLLCGDSGFRVNVWDVEKKESLTQKLAYSSQMITSVKFSSNGQYILTSSLDNKAIIYESATFNKVESFDFVHKRGMNNAIFGQDGQSIITCGSDNLIKVFNTKSQFNV</sequence>
<dbReference type="OMA" id="FYQGPPF"/>
<dbReference type="PANTHER" id="PTHR19856">
    <property type="entry name" value="WD-REPEATCONTAINING PROTEIN WDR1"/>
    <property type="match status" value="1"/>
</dbReference>
<feature type="domain" description="Anaphase-promoting complex subunit 4-like WD40" evidence="4">
    <location>
        <begin position="465"/>
        <end position="548"/>
    </location>
</feature>
<evidence type="ECO:0000313" key="5">
    <source>
        <dbReference type="EMBL" id="EAR82746.2"/>
    </source>
</evidence>
<dbReference type="Proteomes" id="UP000009168">
    <property type="component" value="Unassembled WGS sequence"/>
</dbReference>
<keyword evidence="2" id="KW-0677">Repeat</keyword>
<dbReference type="Pfam" id="PF00400">
    <property type="entry name" value="WD40"/>
    <property type="match status" value="4"/>
</dbReference>
<feature type="repeat" description="WD" evidence="3">
    <location>
        <begin position="193"/>
        <end position="234"/>
    </location>
</feature>
<dbReference type="InterPro" id="IPR036322">
    <property type="entry name" value="WD40_repeat_dom_sf"/>
</dbReference>
<dbReference type="GO" id="GO:0030864">
    <property type="term" value="C:cortical actin cytoskeleton"/>
    <property type="evidence" value="ECO:0007669"/>
    <property type="project" value="TreeGrafter"/>
</dbReference>
<dbReference type="OrthoDB" id="285077at2759"/>
<dbReference type="PROSITE" id="PS50082">
    <property type="entry name" value="WD_REPEATS_2"/>
    <property type="match status" value="4"/>
</dbReference>
<dbReference type="InterPro" id="IPR024977">
    <property type="entry name" value="Apc4-like_WD40_dom"/>
</dbReference>
<dbReference type="SUPFAM" id="SSF50978">
    <property type="entry name" value="WD40 repeat-like"/>
    <property type="match status" value="2"/>
</dbReference>
<gene>
    <name evidence="5" type="ORF">TTHERM_01084130</name>
</gene>
<feature type="repeat" description="WD" evidence="3">
    <location>
        <begin position="237"/>
        <end position="278"/>
    </location>
</feature>
<dbReference type="EMBL" id="GG662531">
    <property type="protein sequence ID" value="EAR82746.2"/>
    <property type="molecule type" value="Genomic_DNA"/>
</dbReference>
<dbReference type="HOGENOM" id="CLU_015246_2_0_1"/>
<dbReference type="InParanoid" id="Q22BV4"/>
<dbReference type="CDD" id="cd00200">
    <property type="entry name" value="WD40"/>
    <property type="match status" value="1"/>
</dbReference>